<protein>
    <submittedName>
        <fullName evidence="1">Plasmid maintenance system killer</fullName>
    </submittedName>
</protein>
<evidence type="ECO:0000313" key="2">
    <source>
        <dbReference type="Proteomes" id="UP000228626"/>
    </source>
</evidence>
<dbReference type="SUPFAM" id="SSF143011">
    <property type="entry name" value="RelE-like"/>
    <property type="match status" value="1"/>
</dbReference>
<comment type="caution">
    <text evidence="1">The sequence shown here is derived from an EMBL/GenBank/DDBJ whole genome shotgun (WGS) entry which is preliminary data.</text>
</comment>
<accession>A0A2H0V1P8</accession>
<gene>
    <name evidence="1" type="ORF">COT99_03255</name>
</gene>
<organism evidence="1 2">
    <name type="scientific">Candidatus Falkowbacteria bacterium CG10_big_fil_rev_8_21_14_0_10_43_10</name>
    <dbReference type="NCBI Taxonomy" id="1974567"/>
    <lineage>
        <taxon>Bacteria</taxon>
        <taxon>Candidatus Falkowiibacteriota</taxon>
    </lineage>
</organism>
<sequence length="93" mass="11105">MIKSFKDKEARKIFNREYSRRLPSSIQRVAMRKLWMMDAAMSLSDLRLPPANHLEALKGKRSGQHSIRINSQYRICFKWSEQDAYEVEITDYH</sequence>
<dbReference type="InterPro" id="IPR007711">
    <property type="entry name" value="HigB-1"/>
</dbReference>
<proteinExistence type="predicted"/>
<reference evidence="2" key="1">
    <citation type="submission" date="2017-09" db="EMBL/GenBank/DDBJ databases">
        <title>Depth-based differentiation of microbial function through sediment-hosted aquifers and enrichment of novel symbionts in the deep terrestrial subsurface.</title>
        <authorList>
            <person name="Probst A.J."/>
            <person name="Ladd B."/>
            <person name="Jarett J.K."/>
            <person name="Geller-Mcgrath D.E."/>
            <person name="Sieber C.M.K."/>
            <person name="Emerson J.B."/>
            <person name="Anantharaman K."/>
            <person name="Thomas B.C."/>
            <person name="Malmstrom R."/>
            <person name="Stieglmeier M."/>
            <person name="Klingl A."/>
            <person name="Woyke T."/>
            <person name="Ryan C.M."/>
            <person name="Banfield J.F."/>
        </authorList>
    </citation>
    <scope>NUCLEOTIDE SEQUENCE [LARGE SCALE GENOMIC DNA]</scope>
</reference>
<name>A0A2H0V1P8_9BACT</name>
<dbReference type="Proteomes" id="UP000228626">
    <property type="component" value="Unassembled WGS sequence"/>
</dbReference>
<dbReference type="Pfam" id="PF05015">
    <property type="entry name" value="HigB-like_toxin"/>
    <property type="match status" value="1"/>
</dbReference>
<dbReference type="InterPro" id="IPR035093">
    <property type="entry name" value="RelE/ParE_toxin_dom_sf"/>
</dbReference>
<dbReference type="EMBL" id="PFAR01000039">
    <property type="protein sequence ID" value="PIR92975.1"/>
    <property type="molecule type" value="Genomic_DNA"/>
</dbReference>
<evidence type="ECO:0000313" key="1">
    <source>
        <dbReference type="EMBL" id="PIR92975.1"/>
    </source>
</evidence>
<dbReference type="PANTHER" id="PTHR40266:SF2">
    <property type="entry name" value="TOXIN HIGB-1"/>
    <property type="match status" value="1"/>
</dbReference>
<dbReference type="PANTHER" id="PTHR40266">
    <property type="entry name" value="TOXIN HIGB-1"/>
    <property type="match status" value="1"/>
</dbReference>
<dbReference type="Gene3D" id="3.30.2310.20">
    <property type="entry name" value="RelE-like"/>
    <property type="match status" value="1"/>
</dbReference>
<dbReference type="AlphaFoldDB" id="A0A2H0V1P8"/>